<sequence length="382" mass="42046">MLTLACRSLSKALLPLALSACLTSAGLAAPISVHEVAQPPVLHPLAMQTGGRMLLTRASNAVEFGGEQYTSQWPGSYFRAAFRGRDVYFRVGKAHEILHIRVDGQKIATLVKPSPGVYEVDGLSDAHHIVGVYVATESQAAPNTFDGFAIPALEKALRLPRPKRQIEFIGDSYTVGYGNLSPTRACTTQQVWARTDDTQAFGPLVARHYHAAYQVDAISGRGVVRNYNGFAADTVPEAYPYTLFNKQQRYENPAWKPQVIVVGLGTNDFTTKLHAGEPWKTRDALHADYEATYAKFLKKLRARDPHALVIVWAADVANGEVATEASKVVDHLQGQGDKNLVFVEIRGLQFHACNSHPTLQDDKTIAQRLIEIIDAHPGVWRR</sequence>
<evidence type="ECO:0000256" key="1">
    <source>
        <dbReference type="SAM" id="SignalP"/>
    </source>
</evidence>
<evidence type="ECO:0000259" key="2">
    <source>
        <dbReference type="Pfam" id="PF13472"/>
    </source>
</evidence>
<reference evidence="4" key="1">
    <citation type="journal article" date="2020" name="mSystems">
        <title>Genome- and Community-Level Interaction Insights into Carbon Utilization and Element Cycling Functions of Hydrothermarchaeota in Hydrothermal Sediment.</title>
        <authorList>
            <person name="Zhou Z."/>
            <person name="Liu Y."/>
            <person name="Xu W."/>
            <person name="Pan J."/>
            <person name="Luo Z.H."/>
            <person name="Li M."/>
        </authorList>
    </citation>
    <scope>NUCLEOTIDE SEQUENCE [LARGE SCALE GENOMIC DNA]</scope>
    <source>
        <strain evidence="4">SpSt-855</strain>
    </source>
</reference>
<accession>A0A7V4XSN4</accession>
<dbReference type="Gene3D" id="3.40.50.1110">
    <property type="entry name" value="SGNH hydrolase"/>
    <property type="match status" value="1"/>
</dbReference>
<dbReference type="PANTHER" id="PTHR37834">
    <property type="entry name" value="GDSL-LIKE LIPASE/ACYLHYDROLASE DOMAIN PROTEIN (AFU_ORTHOLOGUE AFUA_2G00620)"/>
    <property type="match status" value="1"/>
</dbReference>
<feature type="chain" id="PRO_5030684930" evidence="1">
    <location>
        <begin position="29"/>
        <end position="382"/>
    </location>
</feature>
<gene>
    <name evidence="4" type="ORF">ENW50_07130</name>
</gene>
<proteinExistence type="predicted"/>
<dbReference type="EMBL" id="DTKL01000041">
    <property type="protein sequence ID" value="HGY94444.1"/>
    <property type="molecule type" value="Genomic_DNA"/>
</dbReference>
<dbReference type="SUPFAM" id="SSF52266">
    <property type="entry name" value="SGNH hydrolase"/>
    <property type="match status" value="1"/>
</dbReference>
<dbReference type="CDD" id="cd01831">
    <property type="entry name" value="Endoglucanase_E_like"/>
    <property type="match status" value="1"/>
</dbReference>
<dbReference type="InterPro" id="IPR036514">
    <property type="entry name" value="SGNH_hydro_sf"/>
</dbReference>
<dbReference type="InterPro" id="IPR052762">
    <property type="entry name" value="PCW_deacetylase/CE"/>
</dbReference>
<dbReference type="Pfam" id="PF13472">
    <property type="entry name" value="Lipase_GDSL_2"/>
    <property type="match status" value="1"/>
</dbReference>
<feature type="domain" description="Carbohydrate esterase 2 N-terminal" evidence="3">
    <location>
        <begin position="67"/>
        <end position="160"/>
    </location>
</feature>
<comment type="caution">
    <text evidence="4">The sequence shown here is derived from an EMBL/GenBank/DDBJ whole genome shotgun (WGS) entry which is preliminary data.</text>
</comment>
<dbReference type="AlphaFoldDB" id="A0A7V4XSN4"/>
<protein>
    <submittedName>
        <fullName evidence="4">GDSL family lipase</fullName>
    </submittedName>
</protein>
<dbReference type="GO" id="GO:0052689">
    <property type="term" value="F:carboxylic ester hydrolase activity"/>
    <property type="evidence" value="ECO:0007669"/>
    <property type="project" value="InterPro"/>
</dbReference>
<dbReference type="InterPro" id="IPR040794">
    <property type="entry name" value="CE2_N"/>
</dbReference>
<dbReference type="Gene3D" id="2.60.120.260">
    <property type="entry name" value="Galactose-binding domain-like"/>
    <property type="match status" value="1"/>
</dbReference>
<dbReference type="InterPro" id="IPR037461">
    <property type="entry name" value="CtCE2-like_dom"/>
</dbReference>
<dbReference type="Pfam" id="PF17996">
    <property type="entry name" value="CE2_N"/>
    <property type="match status" value="1"/>
</dbReference>
<dbReference type="PANTHER" id="PTHR37834:SF2">
    <property type="entry name" value="ESTERASE, SGNH HYDROLASE-TYPE"/>
    <property type="match status" value="1"/>
</dbReference>
<organism evidence="4">
    <name type="scientific">Acidobacterium capsulatum</name>
    <dbReference type="NCBI Taxonomy" id="33075"/>
    <lineage>
        <taxon>Bacteria</taxon>
        <taxon>Pseudomonadati</taxon>
        <taxon>Acidobacteriota</taxon>
        <taxon>Terriglobia</taxon>
        <taxon>Terriglobales</taxon>
        <taxon>Acidobacteriaceae</taxon>
        <taxon>Acidobacterium</taxon>
    </lineage>
</organism>
<feature type="signal peptide" evidence="1">
    <location>
        <begin position="1"/>
        <end position="28"/>
    </location>
</feature>
<dbReference type="InterPro" id="IPR013830">
    <property type="entry name" value="SGNH_hydro"/>
</dbReference>
<name>A0A7V4XSN4_9BACT</name>
<keyword evidence="1" id="KW-0732">Signal</keyword>
<evidence type="ECO:0000313" key="4">
    <source>
        <dbReference type="EMBL" id="HGY94444.1"/>
    </source>
</evidence>
<feature type="domain" description="SGNH hydrolase-type esterase" evidence="2">
    <location>
        <begin position="168"/>
        <end position="314"/>
    </location>
</feature>
<evidence type="ECO:0000259" key="3">
    <source>
        <dbReference type="Pfam" id="PF17996"/>
    </source>
</evidence>